<dbReference type="EMBL" id="BKAJ01000040">
    <property type="protein sequence ID" value="GEP55605.1"/>
    <property type="molecule type" value="Genomic_DNA"/>
</dbReference>
<organism evidence="2 3">
    <name type="scientific">Reyranella soli</name>
    <dbReference type="NCBI Taxonomy" id="1230389"/>
    <lineage>
        <taxon>Bacteria</taxon>
        <taxon>Pseudomonadati</taxon>
        <taxon>Pseudomonadota</taxon>
        <taxon>Alphaproteobacteria</taxon>
        <taxon>Hyphomicrobiales</taxon>
        <taxon>Reyranellaceae</taxon>
        <taxon>Reyranella</taxon>
    </lineage>
</organism>
<proteinExistence type="predicted"/>
<feature type="domain" description="Transposase InsH N-terminal" evidence="1">
    <location>
        <begin position="5"/>
        <end position="95"/>
    </location>
</feature>
<dbReference type="OrthoDB" id="9774608at2"/>
<sequence length="143" mass="16226">MAIWEDHPLGMIRETANAALGDLTGEFAKLEGPRRLSIPPERLLRAMLLQSFYGIRSERQLMDRMEIDLLFRWFVGLGTGDATWDHSTFATNRNRLLTEAIVRKFLVAVIADPHVKRLLATDHFAVDGTLLMAWVSGKNVRHA</sequence>
<gene>
    <name evidence="2" type="ORF">RSO01_27710</name>
</gene>
<dbReference type="PANTHER" id="PTHR35604">
    <property type="entry name" value="TRANSPOSASE INSH FOR INSERTION SEQUENCE ELEMENT IS5A-RELATED"/>
    <property type="match status" value="1"/>
</dbReference>
<accession>A0A512N9E6</accession>
<keyword evidence="3" id="KW-1185">Reference proteome</keyword>
<dbReference type="InterPro" id="IPR008490">
    <property type="entry name" value="Transposase_InsH_N"/>
</dbReference>
<dbReference type="PANTHER" id="PTHR35604:SF2">
    <property type="entry name" value="TRANSPOSASE INSH FOR INSERTION SEQUENCE ELEMENT IS5A-RELATED"/>
    <property type="match status" value="1"/>
</dbReference>
<comment type="caution">
    <text evidence="2">The sequence shown here is derived from an EMBL/GenBank/DDBJ whole genome shotgun (WGS) entry which is preliminary data.</text>
</comment>
<evidence type="ECO:0000313" key="3">
    <source>
        <dbReference type="Proteomes" id="UP000321058"/>
    </source>
</evidence>
<reference evidence="2 3" key="1">
    <citation type="submission" date="2019-07" db="EMBL/GenBank/DDBJ databases">
        <title>Whole genome shotgun sequence of Reyranella soli NBRC 108950.</title>
        <authorList>
            <person name="Hosoyama A."/>
            <person name="Uohara A."/>
            <person name="Ohji S."/>
            <person name="Ichikawa N."/>
        </authorList>
    </citation>
    <scope>NUCLEOTIDE SEQUENCE [LARGE SCALE GENOMIC DNA]</scope>
    <source>
        <strain evidence="2 3">NBRC 108950</strain>
    </source>
</reference>
<protein>
    <recommendedName>
        <fullName evidence="1">Transposase InsH N-terminal domain-containing protein</fullName>
    </recommendedName>
</protein>
<evidence type="ECO:0000259" key="1">
    <source>
        <dbReference type="Pfam" id="PF05598"/>
    </source>
</evidence>
<dbReference type="Pfam" id="PF05598">
    <property type="entry name" value="DUF772"/>
    <property type="match status" value="1"/>
</dbReference>
<dbReference type="AlphaFoldDB" id="A0A512N9E6"/>
<name>A0A512N9E6_9HYPH</name>
<dbReference type="Proteomes" id="UP000321058">
    <property type="component" value="Unassembled WGS sequence"/>
</dbReference>
<evidence type="ECO:0000313" key="2">
    <source>
        <dbReference type="EMBL" id="GEP55605.1"/>
    </source>
</evidence>